<dbReference type="PANTHER" id="PTHR42109:SF2">
    <property type="entry name" value="INTEGRAL MEMBRANE PROTEIN"/>
    <property type="match status" value="1"/>
</dbReference>
<feature type="transmembrane region" description="Helical" evidence="2">
    <location>
        <begin position="175"/>
        <end position="199"/>
    </location>
</feature>
<reference evidence="4" key="2">
    <citation type="submission" date="2020-02" db="EMBL/GenBank/DDBJ databases">
        <authorList>
            <person name="Gilchrist C.L.M."/>
            <person name="Chooi Y.-H."/>
        </authorList>
    </citation>
    <scope>NUCLEOTIDE SEQUENCE</scope>
    <source>
        <strain evidence="4">MST-FP2251</strain>
    </source>
</reference>
<reference evidence="4" key="1">
    <citation type="journal article" date="2019" name="Beilstein J. Org. Chem.">
        <title>Nanangenines: drimane sesquiterpenoids as the dominant metabolite cohort of a novel Australian fungus, Aspergillus nanangensis.</title>
        <authorList>
            <person name="Lacey H.J."/>
            <person name="Gilchrist C.L.M."/>
            <person name="Crombie A."/>
            <person name="Kalaitzis J.A."/>
            <person name="Vuong D."/>
            <person name="Rutledge P.J."/>
            <person name="Turner P."/>
            <person name="Pitt J.I."/>
            <person name="Lacey E."/>
            <person name="Chooi Y.H."/>
            <person name="Piggott A.M."/>
        </authorList>
    </citation>
    <scope>NUCLEOTIDE SEQUENCE</scope>
    <source>
        <strain evidence="4">MST-FP2251</strain>
    </source>
</reference>
<feature type="transmembrane region" description="Helical" evidence="2">
    <location>
        <begin position="135"/>
        <end position="155"/>
    </location>
</feature>
<evidence type="ECO:0000259" key="3">
    <source>
        <dbReference type="Pfam" id="PF24800"/>
    </source>
</evidence>
<sequence>MTPHEILACIELGIYCILVIPVTLCTWHYLWKRQTGWLYLHAFTFAKILGPAIYLSISNQSNPSRDAQMAAQILYQIALGPLLSAALSFVNTSRSTSTSTSSRPEEEPLQLSSSAETARYSPLVQTTKGAPLHGLLRLLHPVVITGLVLGIISGIDRAPDSSGSLDDRKYVSGVSLAKASAALFFLVLVGITLGIVSLWKSRRQLSTVSCYITSCMAAIMPCLFLRVLYSILGASNQPSFLEYRRGNAGKFDVLRGSWVAYFFLGLVPQALVLGAYAGCGVLAWVRERRGKA</sequence>
<dbReference type="Proteomes" id="UP001194746">
    <property type="component" value="Unassembled WGS sequence"/>
</dbReference>
<feature type="domain" description="DUF7702" evidence="3">
    <location>
        <begin position="119"/>
        <end position="282"/>
    </location>
</feature>
<accession>A0AAD4GVB6</accession>
<feature type="transmembrane region" description="Helical" evidence="2">
    <location>
        <begin position="12"/>
        <end position="30"/>
    </location>
</feature>
<feature type="transmembrane region" description="Helical" evidence="2">
    <location>
        <begin position="69"/>
        <end position="90"/>
    </location>
</feature>
<organism evidence="4 5">
    <name type="scientific">Aspergillus nanangensis</name>
    <dbReference type="NCBI Taxonomy" id="2582783"/>
    <lineage>
        <taxon>Eukaryota</taxon>
        <taxon>Fungi</taxon>
        <taxon>Dikarya</taxon>
        <taxon>Ascomycota</taxon>
        <taxon>Pezizomycotina</taxon>
        <taxon>Eurotiomycetes</taxon>
        <taxon>Eurotiomycetidae</taxon>
        <taxon>Eurotiales</taxon>
        <taxon>Aspergillaceae</taxon>
        <taxon>Aspergillus</taxon>
        <taxon>Aspergillus subgen. Circumdati</taxon>
    </lineage>
</organism>
<feature type="region of interest" description="Disordered" evidence="1">
    <location>
        <begin position="95"/>
        <end position="117"/>
    </location>
</feature>
<keyword evidence="5" id="KW-1185">Reference proteome</keyword>
<proteinExistence type="predicted"/>
<evidence type="ECO:0000256" key="2">
    <source>
        <dbReference type="SAM" id="Phobius"/>
    </source>
</evidence>
<keyword evidence="2" id="KW-0812">Transmembrane</keyword>
<feature type="transmembrane region" description="Helical" evidence="2">
    <location>
        <begin position="211"/>
        <end position="232"/>
    </location>
</feature>
<feature type="transmembrane region" description="Helical" evidence="2">
    <location>
        <begin position="258"/>
        <end position="285"/>
    </location>
</feature>
<evidence type="ECO:0000313" key="5">
    <source>
        <dbReference type="Proteomes" id="UP001194746"/>
    </source>
</evidence>
<comment type="caution">
    <text evidence="4">The sequence shown here is derived from an EMBL/GenBank/DDBJ whole genome shotgun (WGS) entry which is preliminary data.</text>
</comment>
<gene>
    <name evidence="4" type="ORF">FE257_005783</name>
</gene>
<keyword evidence="2" id="KW-0472">Membrane</keyword>
<dbReference type="AlphaFoldDB" id="A0AAD4GVB6"/>
<feature type="transmembrane region" description="Helical" evidence="2">
    <location>
        <begin position="37"/>
        <end position="57"/>
    </location>
</feature>
<evidence type="ECO:0000313" key="4">
    <source>
        <dbReference type="EMBL" id="KAF9890652.1"/>
    </source>
</evidence>
<dbReference type="Pfam" id="PF24800">
    <property type="entry name" value="DUF7702"/>
    <property type="match status" value="2"/>
</dbReference>
<dbReference type="PANTHER" id="PTHR42109">
    <property type="entry name" value="UNPLACED GENOMIC SCAFFOLD UM_SCAF_CONTIG_1.265, WHOLE GENOME SHOTGUN SEQUENCE"/>
    <property type="match status" value="1"/>
</dbReference>
<feature type="domain" description="DUF7702" evidence="3">
    <location>
        <begin position="2"/>
        <end position="93"/>
    </location>
</feature>
<protein>
    <recommendedName>
        <fullName evidence="3">DUF7702 domain-containing protein</fullName>
    </recommendedName>
</protein>
<evidence type="ECO:0000256" key="1">
    <source>
        <dbReference type="SAM" id="MobiDB-lite"/>
    </source>
</evidence>
<dbReference type="InterPro" id="IPR056119">
    <property type="entry name" value="DUF7702"/>
</dbReference>
<keyword evidence="2" id="KW-1133">Transmembrane helix</keyword>
<dbReference type="EMBL" id="VCAU01000025">
    <property type="protein sequence ID" value="KAF9890652.1"/>
    <property type="molecule type" value="Genomic_DNA"/>
</dbReference>
<name>A0AAD4GVB6_ASPNN</name>